<dbReference type="Gene3D" id="3.30.1330.30">
    <property type="match status" value="1"/>
</dbReference>
<dbReference type="Proteomes" id="UP000467132">
    <property type="component" value="Unassembled WGS sequence"/>
</dbReference>
<dbReference type="OrthoDB" id="2353623at2"/>
<keyword evidence="2" id="KW-0689">Ribosomal protein</keyword>
<proteinExistence type="predicted"/>
<dbReference type="EMBL" id="QXXA01000027">
    <property type="protein sequence ID" value="NBI08288.1"/>
    <property type="molecule type" value="Genomic_DNA"/>
</dbReference>
<protein>
    <submittedName>
        <fullName evidence="2">50S ribosomal protein L7ae-like protein</fullName>
    </submittedName>
</protein>
<keyword evidence="3" id="KW-1185">Reference proteome</keyword>
<gene>
    <name evidence="2" type="ORF">D3Z33_15615</name>
</gene>
<dbReference type="AlphaFoldDB" id="A0A845R3V7"/>
<dbReference type="InterPro" id="IPR029064">
    <property type="entry name" value="Ribosomal_eL30-like_sf"/>
</dbReference>
<comment type="caution">
    <text evidence="2">The sequence shown here is derived from an EMBL/GenBank/DDBJ whole genome shotgun (WGS) entry which is preliminary data.</text>
</comment>
<accession>A0A845R3V7</accession>
<organism evidence="2 3">
    <name type="scientific">Senegalia massiliensis</name>
    <dbReference type="NCBI Taxonomy" id="1720316"/>
    <lineage>
        <taxon>Bacteria</taxon>
        <taxon>Bacillati</taxon>
        <taxon>Bacillota</taxon>
        <taxon>Clostridia</taxon>
        <taxon>Eubacteriales</taxon>
        <taxon>Clostridiaceae</taxon>
        <taxon>Senegalia</taxon>
    </lineage>
</organism>
<reference evidence="2 3" key="1">
    <citation type="submission" date="2018-08" db="EMBL/GenBank/DDBJ databases">
        <title>Murine metabolic-syndrome-specific gut microbial biobank.</title>
        <authorList>
            <person name="Liu C."/>
        </authorList>
    </citation>
    <scope>NUCLEOTIDE SEQUENCE [LARGE SCALE GENOMIC DNA]</scope>
    <source>
        <strain evidence="2 3">583</strain>
    </source>
</reference>
<dbReference type="SUPFAM" id="SSF55315">
    <property type="entry name" value="L30e-like"/>
    <property type="match status" value="1"/>
</dbReference>
<dbReference type="Pfam" id="PF01248">
    <property type="entry name" value="Ribosomal_L7Ae"/>
    <property type="match status" value="1"/>
</dbReference>
<dbReference type="InterPro" id="IPR004038">
    <property type="entry name" value="Ribosomal_eL8/eL30/eS12/Gad45"/>
</dbReference>
<keyword evidence="2" id="KW-0687">Ribonucleoprotein</keyword>
<dbReference type="RefSeq" id="WP_160198751.1">
    <property type="nucleotide sequence ID" value="NZ_QXXA01000027.1"/>
</dbReference>
<sequence>MLSNIKDKNKVVGTKQAKRFLIKDSVNLLYIAEDADKKITTDLLEEANKKSVEVVFIKSMKELGEACGIDVRAATVAILK</sequence>
<evidence type="ECO:0000313" key="2">
    <source>
        <dbReference type="EMBL" id="NBI08288.1"/>
    </source>
</evidence>
<evidence type="ECO:0000313" key="3">
    <source>
        <dbReference type="Proteomes" id="UP000467132"/>
    </source>
</evidence>
<name>A0A845R3V7_9CLOT</name>
<dbReference type="PRINTS" id="PR00884">
    <property type="entry name" value="RIBOSOMALHS6"/>
</dbReference>
<evidence type="ECO:0000259" key="1">
    <source>
        <dbReference type="Pfam" id="PF01248"/>
    </source>
</evidence>
<feature type="domain" description="Ribosomal protein eL8/eL30/eS12/Gadd45" evidence="1">
    <location>
        <begin position="8"/>
        <end position="79"/>
    </location>
</feature>
<dbReference type="GO" id="GO:0005840">
    <property type="term" value="C:ribosome"/>
    <property type="evidence" value="ECO:0007669"/>
    <property type="project" value="UniProtKB-KW"/>
</dbReference>